<name>A0AAD4HW94_9PEZI</name>
<dbReference type="Proteomes" id="UP001197093">
    <property type="component" value="Unassembled WGS sequence"/>
</dbReference>
<dbReference type="EMBL" id="JAHCVI010000002">
    <property type="protein sequence ID" value="KAG7289354.1"/>
    <property type="molecule type" value="Genomic_DNA"/>
</dbReference>
<evidence type="ECO:0000313" key="3">
    <source>
        <dbReference type="Proteomes" id="UP001197093"/>
    </source>
</evidence>
<feature type="domain" description="CHAT" evidence="1">
    <location>
        <begin position="150"/>
        <end position="338"/>
    </location>
</feature>
<dbReference type="Gene3D" id="3.40.50.300">
    <property type="entry name" value="P-loop containing nucleotide triphosphate hydrolases"/>
    <property type="match status" value="1"/>
</dbReference>
<gene>
    <name evidence="2" type="ORF">NEMBOFW57_005721</name>
</gene>
<sequence length="1511" mass="167410">MAEVRIVPLPAGRVQISVGTTSTEVDLPILCSNDDHRLLRWYFEDYAEGDPFQTSKAQEARELVSTYGQKLARSLALPRLDTGDQPIQVKVTHRHGDDTFWEALEDPAVWPSPRQPHGITVTRCVSSEKSGLDNANDTARTEGESTNILVVIARPQMERDIPHRFVSSTIVKVADLTQGSARVEIVRPGTFDAFEVHLSSKPSGFFDIVHFDMHGEATPTTSTLLFLRKEHNGTKITFTADPRSAREVGDVLVKNGVKYAVLNACRSAAAAGSADSNIATTLLNRGLLAVVAMSYKIASSAVDQMVRTVYKGLLLDGLSLPAALRDARAAMLKHPAKQTRYGVAVDVLDYLVPRCFQQSGVESQALVKRAASSVPSLEPSTANQAEDVIGRETDILLLESALLMQSNVGILWGEPGIGKTALMRSVSEWWSKTFLIQNQRLIRINMGLEVDDDDDADDNDVKPSGVDMAQLKAGLAEVLLGSANRAPDVVQYLNKNRHLVVVDHLETWKFPDSRTRRQQQKIFKGFLSEVFGGASLFVLVSRHVESWLDNLAPAKPTFSLRMTGLAPSRAIRLFSSQVAHHGGPQLVSLGHDTSKYLEGLVKLVGGNPLAVKMLAYDFCQKNVDVKEYLPGLLEGATINLEPGLADVDQESRIIRQLKQYSGKCTREVLDAAMSIRIARIFARHTPGENEPDLAEFKARLHPTSLGMFWGVMPMENIVYYVMFAALGVMGNQSHFQMIRRLFGIDQAPPSPVQMEVLTLMFFIMLSEPDGLNRASALIGDGKMAERMTSQLNTLIEELCELDLIDSPAAVRTEKDPQKPYHRLSPVMTLYLRGDPEFKGARGALQEAFACFQLHSCLSFPFQAFYWRDDWDQPRKEIGLNFYNYYGALLAALHRPPGNALGEWSILMIMSHLSKGVFADKTRYELLSAAFEKTLARGIRLLEEPPVADPLVAAMLCGGQAEPVAGAGSPQELINFGLLCAVVLELILSATVFRTRQFDGSGVLDDDVKPVLQPHVDAVLARLNHINHDYAVRVAKSIEYAWQGLTADIDDPESYWSMRERYLSWVAESNGDSVPASQDRYRGRNIPHWLNSLTVSGATLMDVQGEVNRLRKRKRFDEARRVVQRALEEELMTGSNQVAIRIGLLECLVDIDTDDEKWEDAIANTNVVHELQNSLPSRQALSLEHRIEREQQLALLYDRAGDAATAQHLVRSLLRRANALHATDRRLEAQTLLLLSQLPIVRRLDADVSAIYLLARALLTLERIGDQQPSDTTPTAHEATYLKIRIFIKTMGLTNDTQPQWMLGPANSRPQSVAIFFLATIFGQIVFPTFGMRLLLDTSPSVQRIAQTLGFSDPLSLQQYAAVNMLVMLQSMSGQQADSDMGGFLRDDGAADDPLEAEVIEAAQDFCERLFHGPGWQPRFSKFDGVDVESQSLFFDHFYNVGEQWLAGTVRTGEDGALELPEAPWTPSTVWGTTGPQGVFSSIMAVPEEYTVSSAMILRLAGYMVSESEEDD</sequence>
<evidence type="ECO:0000313" key="2">
    <source>
        <dbReference type="EMBL" id="KAG7289354.1"/>
    </source>
</evidence>
<comment type="caution">
    <text evidence="2">The sequence shown here is derived from an EMBL/GenBank/DDBJ whole genome shotgun (WGS) entry which is preliminary data.</text>
</comment>
<reference evidence="2" key="1">
    <citation type="submission" date="2023-02" db="EMBL/GenBank/DDBJ databases">
        <authorList>
            <person name="Palmer J.M."/>
        </authorList>
    </citation>
    <scope>NUCLEOTIDE SEQUENCE</scope>
    <source>
        <strain evidence="2">FW57</strain>
    </source>
</reference>
<accession>A0AAD4HW94</accession>
<keyword evidence="3" id="KW-1185">Reference proteome</keyword>
<dbReference type="InterPro" id="IPR027417">
    <property type="entry name" value="P-loop_NTPase"/>
</dbReference>
<organism evidence="2 3">
    <name type="scientific">Staphylotrichum longicolle</name>
    <dbReference type="NCBI Taxonomy" id="669026"/>
    <lineage>
        <taxon>Eukaryota</taxon>
        <taxon>Fungi</taxon>
        <taxon>Dikarya</taxon>
        <taxon>Ascomycota</taxon>
        <taxon>Pezizomycotina</taxon>
        <taxon>Sordariomycetes</taxon>
        <taxon>Sordariomycetidae</taxon>
        <taxon>Sordariales</taxon>
        <taxon>Chaetomiaceae</taxon>
        <taxon>Staphylotrichum</taxon>
    </lineage>
</organism>
<proteinExistence type="predicted"/>
<dbReference type="Pfam" id="PF12770">
    <property type="entry name" value="CHAT"/>
    <property type="match status" value="1"/>
</dbReference>
<protein>
    <recommendedName>
        <fullName evidence="1">CHAT domain-containing protein</fullName>
    </recommendedName>
</protein>
<evidence type="ECO:0000259" key="1">
    <source>
        <dbReference type="Pfam" id="PF12770"/>
    </source>
</evidence>
<dbReference type="SUPFAM" id="SSF52540">
    <property type="entry name" value="P-loop containing nucleoside triphosphate hydrolases"/>
    <property type="match status" value="1"/>
</dbReference>
<dbReference type="InterPro" id="IPR024983">
    <property type="entry name" value="CHAT_dom"/>
</dbReference>